<dbReference type="AlphaFoldDB" id="A8MBA0"/>
<protein>
    <recommendedName>
        <fullName evidence="3">DUF2153 domain-containing protein</fullName>
    </recommendedName>
</protein>
<dbReference type="eggNOG" id="arCOG04123">
    <property type="taxonomic scope" value="Archaea"/>
</dbReference>
<keyword evidence="2" id="KW-1185">Reference proteome</keyword>
<organism evidence="1 2">
    <name type="scientific">Caldivirga maquilingensis (strain ATCC 700844 / DSM 13496 / JCM 10307 / IC-167)</name>
    <dbReference type="NCBI Taxonomy" id="397948"/>
    <lineage>
        <taxon>Archaea</taxon>
        <taxon>Thermoproteota</taxon>
        <taxon>Thermoprotei</taxon>
        <taxon>Thermoproteales</taxon>
        <taxon>Thermoproteaceae</taxon>
        <taxon>Caldivirga</taxon>
    </lineage>
</organism>
<sequence>MLGQRFKYSGYVVESVLNMSVESQVKAHIKGLINRLDGWLISQRKLIDDLQKYADYVKSQDRYTLLLSAQAMIYYIERTAKDFESWLNNPLITSIMTPDMLKELEAKLRELAVNFIKIDLEHTGQYLDLLKKYDAAGEVPEILRLYFEHRIGGAQEGGQQRGGEEMPRFL</sequence>
<dbReference type="KEGG" id="cma:Cmaq_0344"/>
<proteinExistence type="predicted"/>
<evidence type="ECO:0000313" key="1">
    <source>
        <dbReference type="EMBL" id="ABW01190.1"/>
    </source>
</evidence>
<dbReference type="Pfam" id="PF09921">
    <property type="entry name" value="DUF2153"/>
    <property type="match status" value="1"/>
</dbReference>
<dbReference type="HOGENOM" id="CLU_142667_0_0_2"/>
<evidence type="ECO:0000313" key="2">
    <source>
        <dbReference type="Proteomes" id="UP000001137"/>
    </source>
</evidence>
<name>A8MBA0_CALMQ</name>
<dbReference type="Proteomes" id="UP000001137">
    <property type="component" value="Chromosome"/>
</dbReference>
<accession>A8MBA0</accession>
<dbReference type="EMBL" id="CP000852">
    <property type="protein sequence ID" value="ABW01190.1"/>
    <property type="molecule type" value="Genomic_DNA"/>
</dbReference>
<dbReference type="InterPro" id="IPR014450">
    <property type="entry name" value="UCP008210"/>
</dbReference>
<reference evidence="1 2" key="1">
    <citation type="submission" date="2007-10" db="EMBL/GenBank/DDBJ databases">
        <title>Complete sequence of Caldivirga maquilingensis IC-167.</title>
        <authorList>
            <consortium name="US DOE Joint Genome Institute"/>
            <person name="Copeland A."/>
            <person name="Lucas S."/>
            <person name="Lapidus A."/>
            <person name="Barry K."/>
            <person name="Glavina del Rio T."/>
            <person name="Dalin E."/>
            <person name="Tice H."/>
            <person name="Pitluck S."/>
            <person name="Saunders E."/>
            <person name="Brettin T."/>
            <person name="Bruce D."/>
            <person name="Detter J.C."/>
            <person name="Han C."/>
            <person name="Schmutz J."/>
            <person name="Larimer F."/>
            <person name="Land M."/>
            <person name="Hauser L."/>
            <person name="Kyrpides N."/>
            <person name="Ivanova N."/>
            <person name="Biddle J.F."/>
            <person name="Zhang Z."/>
            <person name="Fitz-Gibbon S.T."/>
            <person name="Lowe T.M."/>
            <person name="Saltikov C."/>
            <person name="House C.H."/>
            <person name="Richardson P."/>
        </authorList>
    </citation>
    <scope>NUCLEOTIDE SEQUENCE [LARGE SCALE GENOMIC DNA]</scope>
    <source>
        <strain evidence="2">ATCC 700844 / DSM 13496 / JCM 10307 / IC-167</strain>
    </source>
</reference>
<evidence type="ECO:0008006" key="3">
    <source>
        <dbReference type="Google" id="ProtNLM"/>
    </source>
</evidence>
<gene>
    <name evidence="1" type="ordered locus">Cmaq_0344</name>
</gene>